<keyword evidence="2" id="KW-1185">Reference proteome</keyword>
<sequence>MSASSLSVWKDKFVSDLLCSEDAKLSKYNILTKTQYEELLKDIVQAKLARKKTSLQYRRVNRFDVLDIGSTRRIIAKSKTDEILYYLPVEEIFDVIESAHISIGHGGRDRLRMETGRKYANITTK</sequence>
<reference evidence="1 2" key="1">
    <citation type="journal article" date="2024" name="BMC Genomics">
        <title>De novo assembly and annotation of Popillia japonica's genome with initial clues to its potential as an invasive pest.</title>
        <authorList>
            <person name="Cucini C."/>
            <person name="Boschi S."/>
            <person name="Funari R."/>
            <person name="Cardaioli E."/>
            <person name="Iannotti N."/>
            <person name="Marturano G."/>
            <person name="Paoli F."/>
            <person name="Bruttini M."/>
            <person name="Carapelli A."/>
            <person name="Frati F."/>
            <person name="Nardi F."/>
        </authorList>
    </citation>
    <scope>NUCLEOTIDE SEQUENCE [LARGE SCALE GENOMIC DNA]</scope>
    <source>
        <strain evidence="1">DMR45628</strain>
    </source>
</reference>
<name>A0AAW1HTJ5_POPJA</name>
<comment type="caution">
    <text evidence="1">The sequence shown here is derived from an EMBL/GenBank/DDBJ whole genome shotgun (WGS) entry which is preliminary data.</text>
</comment>
<gene>
    <name evidence="1" type="ORF">QE152_g39698</name>
</gene>
<dbReference type="AlphaFoldDB" id="A0AAW1HTJ5"/>
<proteinExistence type="predicted"/>
<evidence type="ECO:0000313" key="1">
    <source>
        <dbReference type="EMBL" id="KAK9679811.1"/>
    </source>
</evidence>
<dbReference type="Proteomes" id="UP001458880">
    <property type="component" value="Unassembled WGS sequence"/>
</dbReference>
<accession>A0AAW1HTJ5</accession>
<organism evidence="1 2">
    <name type="scientific">Popillia japonica</name>
    <name type="common">Japanese beetle</name>
    <dbReference type="NCBI Taxonomy" id="7064"/>
    <lineage>
        <taxon>Eukaryota</taxon>
        <taxon>Metazoa</taxon>
        <taxon>Ecdysozoa</taxon>
        <taxon>Arthropoda</taxon>
        <taxon>Hexapoda</taxon>
        <taxon>Insecta</taxon>
        <taxon>Pterygota</taxon>
        <taxon>Neoptera</taxon>
        <taxon>Endopterygota</taxon>
        <taxon>Coleoptera</taxon>
        <taxon>Polyphaga</taxon>
        <taxon>Scarabaeiformia</taxon>
        <taxon>Scarabaeidae</taxon>
        <taxon>Rutelinae</taxon>
        <taxon>Popillia</taxon>
    </lineage>
</organism>
<evidence type="ECO:0000313" key="2">
    <source>
        <dbReference type="Proteomes" id="UP001458880"/>
    </source>
</evidence>
<evidence type="ECO:0008006" key="3">
    <source>
        <dbReference type="Google" id="ProtNLM"/>
    </source>
</evidence>
<protein>
    <recommendedName>
        <fullName evidence="3">KRAB-A domain-containing protein 2-like</fullName>
    </recommendedName>
</protein>
<dbReference type="EMBL" id="JASPKY010000973">
    <property type="protein sequence ID" value="KAK9679811.1"/>
    <property type="molecule type" value="Genomic_DNA"/>
</dbReference>